<dbReference type="EMBL" id="GL890816">
    <property type="protein sequence ID" value="EGJ35639.1"/>
    <property type="molecule type" value="Genomic_DNA"/>
</dbReference>
<keyword evidence="2" id="KW-1185">Reference proteome</keyword>
<accession>F4XIA6</accession>
<proteinExistence type="predicted"/>
<evidence type="ECO:0000313" key="2">
    <source>
        <dbReference type="Proteomes" id="UP000003959"/>
    </source>
</evidence>
<name>F4XIA6_9CYAN</name>
<protein>
    <submittedName>
        <fullName evidence="1">Uncharacterized protein</fullName>
    </submittedName>
</protein>
<sequence>MISFNQNCLGQGKLSAISYQLSAISYQLSAISYQLSAISYQLSAISATRTLLEVLSAFE</sequence>
<dbReference type="AlphaFoldDB" id="F4XIA6"/>
<organism evidence="1 2">
    <name type="scientific">Moorena producens 3L</name>
    <dbReference type="NCBI Taxonomy" id="489825"/>
    <lineage>
        <taxon>Bacteria</taxon>
        <taxon>Bacillati</taxon>
        <taxon>Cyanobacteriota</taxon>
        <taxon>Cyanophyceae</taxon>
        <taxon>Coleofasciculales</taxon>
        <taxon>Coleofasciculaceae</taxon>
        <taxon>Moorena</taxon>
    </lineage>
</organism>
<gene>
    <name evidence="1" type="ORF">LYNGBM3L_01110</name>
</gene>
<dbReference type="HOGENOM" id="CLU_204577_0_0_3"/>
<dbReference type="Proteomes" id="UP000003959">
    <property type="component" value="Unassembled WGS sequence"/>
</dbReference>
<evidence type="ECO:0000313" key="1">
    <source>
        <dbReference type="EMBL" id="EGJ35639.1"/>
    </source>
</evidence>
<reference evidence="2" key="1">
    <citation type="journal article" date="2011" name="Proc. Natl. Acad. Sci. U.S.A.">
        <title>Genomic insights into the physiology and ecology of the marine filamentous cyanobacterium Lyngbya majuscula.</title>
        <authorList>
            <person name="Jones A.C."/>
            <person name="Monroe E.A."/>
            <person name="Podell S."/>
            <person name="Hess W.R."/>
            <person name="Klages S."/>
            <person name="Esquenazi E."/>
            <person name="Niessen S."/>
            <person name="Hoover H."/>
            <person name="Rothmann M."/>
            <person name="Lasken R.S."/>
            <person name="Yates J.R.III."/>
            <person name="Reinhardt R."/>
            <person name="Kube M."/>
            <person name="Burkart M.D."/>
            <person name="Allen E.E."/>
            <person name="Dorrestein P.C."/>
            <person name="Gerwick W.H."/>
            <person name="Gerwick L."/>
        </authorList>
    </citation>
    <scope>NUCLEOTIDE SEQUENCE [LARGE SCALE GENOMIC DNA]</scope>
    <source>
        <strain evidence="2">3L</strain>
    </source>
</reference>